<dbReference type="InterPro" id="IPR036900">
    <property type="entry name" value="A-D-PHexomutase_C_sf"/>
</dbReference>
<evidence type="ECO:0000256" key="1">
    <source>
        <dbReference type="ARBA" id="ARBA00022723"/>
    </source>
</evidence>
<keyword evidence="3" id="KW-0413">Isomerase</keyword>
<sequence length="95" mass="10999">MPIWSWHVFTGSERGTLPIWWIWTPWSFDSSQPNNKAILPLSNSSDMITFTLTTGSLITLRPSRTESKIKYYIELKNEPGKTENDLEQIEAELIN</sequence>
<dbReference type="Gene3D" id="3.30.310.50">
    <property type="entry name" value="Alpha-D-phosphohexomutase, C-terminal domain"/>
    <property type="match status" value="1"/>
</dbReference>
<keyword evidence="1" id="KW-0479">Metal-binding</keyword>
<reference evidence="4" key="1">
    <citation type="journal article" date="2020" name="Ecol. Evol.">
        <title>Genome structure and content of the rice root-knot nematode (Meloidogyne graminicola).</title>
        <authorList>
            <person name="Phan N.T."/>
            <person name="Danchin E.G.J."/>
            <person name="Klopp C."/>
            <person name="Perfus-Barbeoch L."/>
            <person name="Kozlowski D.K."/>
            <person name="Koutsovoulos G.D."/>
            <person name="Lopez-Roques C."/>
            <person name="Bouchez O."/>
            <person name="Zahm M."/>
            <person name="Besnard G."/>
            <person name="Bellafiore S."/>
        </authorList>
    </citation>
    <scope>NUCLEOTIDE SEQUENCE</scope>
    <source>
        <strain evidence="4">VN-18</strain>
    </source>
</reference>
<comment type="caution">
    <text evidence="4">The sequence shown here is derived from an EMBL/GenBank/DDBJ whole genome shotgun (WGS) entry which is preliminary data.</text>
</comment>
<dbReference type="PANTHER" id="PTHR45745:SF1">
    <property type="entry name" value="PHOSPHOGLUCOMUTASE 2B-RELATED"/>
    <property type="match status" value="1"/>
</dbReference>
<proteinExistence type="predicted"/>
<evidence type="ECO:0000313" key="5">
    <source>
        <dbReference type="Proteomes" id="UP000605970"/>
    </source>
</evidence>
<dbReference type="GO" id="GO:0046872">
    <property type="term" value="F:metal ion binding"/>
    <property type="evidence" value="ECO:0007669"/>
    <property type="project" value="UniProtKB-KW"/>
</dbReference>
<accession>A0A8S9ZBF5</accession>
<keyword evidence="5" id="KW-1185">Reference proteome</keyword>
<evidence type="ECO:0000256" key="2">
    <source>
        <dbReference type="ARBA" id="ARBA00022842"/>
    </source>
</evidence>
<dbReference type="GO" id="GO:0008973">
    <property type="term" value="F:phosphopentomutase activity"/>
    <property type="evidence" value="ECO:0007669"/>
    <property type="project" value="TreeGrafter"/>
</dbReference>
<protein>
    <submittedName>
        <fullName evidence="4">PGM_PMM_IV domain-containing protein</fullName>
    </submittedName>
</protein>
<organism evidence="4 5">
    <name type="scientific">Meloidogyne graminicola</name>
    <dbReference type="NCBI Taxonomy" id="189291"/>
    <lineage>
        <taxon>Eukaryota</taxon>
        <taxon>Metazoa</taxon>
        <taxon>Ecdysozoa</taxon>
        <taxon>Nematoda</taxon>
        <taxon>Chromadorea</taxon>
        <taxon>Rhabditida</taxon>
        <taxon>Tylenchina</taxon>
        <taxon>Tylenchomorpha</taxon>
        <taxon>Tylenchoidea</taxon>
        <taxon>Meloidogynidae</taxon>
        <taxon>Meloidogyninae</taxon>
        <taxon>Meloidogyne</taxon>
    </lineage>
</organism>
<dbReference type="AlphaFoldDB" id="A0A8S9ZBF5"/>
<dbReference type="PANTHER" id="PTHR45745">
    <property type="entry name" value="PHOSPHOMANNOMUTASE 45A"/>
    <property type="match status" value="1"/>
</dbReference>
<name>A0A8S9ZBF5_9BILA</name>
<gene>
    <name evidence="4" type="ORF">Mgra_00010053</name>
</gene>
<dbReference type="EMBL" id="JABEBT010000212">
    <property type="protein sequence ID" value="KAF7624670.1"/>
    <property type="molecule type" value="Genomic_DNA"/>
</dbReference>
<dbReference type="OrthoDB" id="8300170at2759"/>
<keyword evidence="2" id="KW-0460">Magnesium</keyword>
<dbReference type="GO" id="GO:0006166">
    <property type="term" value="P:purine ribonucleoside salvage"/>
    <property type="evidence" value="ECO:0007669"/>
    <property type="project" value="TreeGrafter"/>
</dbReference>
<dbReference type="Proteomes" id="UP000605970">
    <property type="component" value="Unassembled WGS sequence"/>
</dbReference>
<evidence type="ECO:0000256" key="3">
    <source>
        <dbReference type="ARBA" id="ARBA00023235"/>
    </source>
</evidence>
<evidence type="ECO:0000313" key="4">
    <source>
        <dbReference type="EMBL" id="KAF7624670.1"/>
    </source>
</evidence>
<dbReference type="SUPFAM" id="SSF55957">
    <property type="entry name" value="Phosphoglucomutase, C-terminal domain"/>
    <property type="match status" value="1"/>
</dbReference>
<dbReference type="GO" id="GO:0005634">
    <property type="term" value="C:nucleus"/>
    <property type="evidence" value="ECO:0007669"/>
    <property type="project" value="TreeGrafter"/>
</dbReference>